<comment type="caution">
    <text evidence="4">The sequence shown here is derived from an EMBL/GenBank/DDBJ whole genome shotgun (WGS) entry which is preliminary data.</text>
</comment>
<evidence type="ECO:0000313" key="5">
    <source>
        <dbReference type="Proteomes" id="UP000196084"/>
    </source>
</evidence>
<sequence length="471" mass="51736">MDLSRRATLTGGGALALGALAGCMNEPSGNGTDSDGTETEAEHSGYAAFFTLWDWAEHVAGDHMTFTNPVATGEMGHGWEPPVDIQRDIADTDAFIYLDTAEFAWAQDIAAGLEADYDDISVIDVMDGLESSLLPIDRDAATDRTPETDHEYDPDSMTVGGFEVYNRQSGEEIAYWHTDHWHGGLPEVPVEGYAAVEGVFEDDEGRVLPLGDDSPFEFDARVLEGADDDVLEIESQGDHIEFHGLEAGRTRIAFELVADGEVIWDTSEDSMTADVVDELDESDVPEFYDPHVWIDPVLAQDVVETIADGLAEIDPDNADAYADNAAAYIERLEDVDRQFEELAAEAERDVAVLAGHDAFQYLEHRYDFEIHTPVGISPDAAESQSDIAEAIDIVEEHDIETVLYDPFETPNPDEDVPQMVEVLLENTGAENYEPLTPAEGTTAEWTEQEWGWVEQMEAINIPSLRAALGAE</sequence>
<dbReference type="InterPro" id="IPR050492">
    <property type="entry name" value="Bact_metal-bind_prot9"/>
</dbReference>
<dbReference type="PANTHER" id="PTHR42953:SF3">
    <property type="entry name" value="HIGH-AFFINITY ZINC UPTAKE SYSTEM PROTEIN ZNUA"/>
    <property type="match status" value="1"/>
</dbReference>
<evidence type="ECO:0000256" key="2">
    <source>
        <dbReference type="ARBA" id="ARBA00022448"/>
    </source>
</evidence>
<gene>
    <name evidence="4" type="ORF">B2G88_08900</name>
</gene>
<accession>A0A202E8G7</accession>
<reference evidence="4 5" key="1">
    <citation type="submission" date="2017-02" db="EMBL/GenBank/DDBJ databases">
        <title>Natronthermophilus aegyptiacus gen. nov.,sp. nov., an aerobic, extremely halophilic alkalithermophilic archaeon isolated from the athalassohaline Wadi An Natrun, Egypt.</title>
        <authorList>
            <person name="Zhao B."/>
        </authorList>
    </citation>
    <scope>NUCLEOTIDE SEQUENCE [LARGE SCALE GENOMIC DNA]</scope>
    <source>
        <strain evidence="4 5">CGMCC 1.3597</strain>
    </source>
</reference>
<dbReference type="SUPFAM" id="SSF53807">
    <property type="entry name" value="Helical backbone' metal receptor"/>
    <property type="match status" value="1"/>
</dbReference>
<dbReference type="GO" id="GO:0030001">
    <property type="term" value="P:metal ion transport"/>
    <property type="evidence" value="ECO:0007669"/>
    <property type="project" value="InterPro"/>
</dbReference>
<name>A0A202E8G7_9EURY</name>
<dbReference type="Gene3D" id="3.40.50.1980">
    <property type="entry name" value="Nitrogenase molybdenum iron protein domain"/>
    <property type="match status" value="2"/>
</dbReference>
<organism evidence="4 5">
    <name type="scientific">Natronolimnobius baerhuensis</name>
    <dbReference type="NCBI Taxonomy" id="253108"/>
    <lineage>
        <taxon>Archaea</taxon>
        <taxon>Methanobacteriati</taxon>
        <taxon>Methanobacteriota</taxon>
        <taxon>Stenosarchaea group</taxon>
        <taxon>Halobacteria</taxon>
        <taxon>Halobacteriales</taxon>
        <taxon>Natrialbaceae</taxon>
        <taxon>Natronolimnobius</taxon>
    </lineage>
</organism>
<dbReference type="Pfam" id="PF01297">
    <property type="entry name" value="ZnuA"/>
    <property type="match status" value="1"/>
</dbReference>
<evidence type="ECO:0000256" key="3">
    <source>
        <dbReference type="ARBA" id="ARBA00022729"/>
    </source>
</evidence>
<dbReference type="EMBL" id="MWPH01000002">
    <property type="protein sequence ID" value="OVE84514.1"/>
    <property type="molecule type" value="Genomic_DNA"/>
</dbReference>
<dbReference type="Proteomes" id="UP000196084">
    <property type="component" value="Unassembled WGS sequence"/>
</dbReference>
<dbReference type="PANTHER" id="PTHR42953">
    <property type="entry name" value="HIGH-AFFINITY ZINC UPTAKE SYSTEM PROTEIN ZNUA-RELATED"/>
    <property type="match status" value="1"/>
</dbReference>
<dbReference type="OrthoDB" id="50488at2157"/>
<protein>
    <submittedName>
        <fullName evidence="4">Zinc ABC transporter substrate-binding protein</fullName>
    </submittedName>
</protein>
<evidence type="ECO:0000256" key="1">
    <source>
        <dbReference type="ARBA" id="ARBA00011028"/>
    </source>
</evidence>
<keyword evidence="2" id="KW-0813">Transport</keyword>
<dbReference type="InterPro" id="IPR006127">
    <property type="entry name" value="ZnuA-like"/>
</dbReference>
<proteinExistence type="inferred from homology"/>
<comment type="similarity">
    <text evidence="1">Belongs to the bacterial solute-binding protein 9 family.</text>
</comment>
<evidence type="ECO:0000313" key="4">
    <source>
        <dbReference type="EMBL" id="OVE84514.1"/>
    </source>
</evidence>
<keyword evidence="5" id="KW-1185">Reference proteome</keyword>
<dbReference type="GO" id="GO:0046872">
    <property type="term" value="F:metal ion binding"/>
    <property type="evidence" value="ECO:0007669"/>
    <property type="project" value="InterPro"/>
</dbReference>
<dbReference type="RefSeq" id="WP_087714569.1">
    <property type="nucleotide sequence ID" value="NZ_MWPH01000002.1"/>
</dbReference>
<dbReference type="AlphaFoldDB" id="A0A202E8G7"/>
<dbReference type="PROSITE" id="PS51257">
    <property type="entry name" value="PROKAR_LIPOPROTEIN"/>
    <property type="match status" value="1"/>
</dbReference>
<keyword evidence="3" id="KW-0732">Signal</keyword>